<dbReference type="GO" id="GO:0016020">
    <property type="term" value="C:membrane"/>
    <property type="evidence" value="ECO:0007669"/>
    <property type="project" value="UniProtKB-SubCell"/>
</dbReference>
<feature type="transmembrane region" description="Helical" evidence="6">
    <location>
        <begin position="111"/>
        <end position="132"/>
    </location>
</feature>
<evidence type="ECO:0000313" key="8">
    <source>
        <dbReference type="EMBL" id="KKW90359.1"/>
    </source>
</evidence>
<feature type="transmembrane region" description="Helical" evidence="6">
    <location>
        <begin position="82"/>
        <end position="105"/>
    </location>
</feature>
<dbReference type="InterPro" id="IPR044770">
    <property type="entry name" value="MFS_spinster-like"/>
</dbReference>
<dbReference type="PANTHER" id="PTHR23505:SF79">
    <property type="entry name" value="PROTEIN SPINSTER"/>
    <property type="match status" value="1"/>
</dbReference>
<dbReference type="InterPro" id="IPR036259">
    <property type="entry name" value="MFS_trans_sf"/>
</dbReference>
<dbReference type="Gene3D" id="1.20.1250.20">
    <property type="entry name" value="MFS general substrate transporter like domains"/>
    <property type="match status" value="2"/>
</dbReference>
<evidence type="ECO:0000256" key="3">
    <source>
        <dbReference type="ARBA" id="ARBA00022692"/>
    </source>
</evidence>
<feature type="transmembrane region" description="Helical" evidence="6">
    <location>
        <begin position="139"/>
        <end position="163"/>
    </location>
</feature>
<feature type="transmembrane region" description="Helical" evidence="6">
    <location>
        <begin position="183"/>
        <end position="202"/>
    </location>
</feature>
<feature type="transmembrane region" description="Helical" evidence="6">
    <location>
        <begin position="12"/>
        <end position="29"/>
    </location>
</feature>
<evidence type="ECO:0000256" key="5">
    <source>
        <dbReference type="ARBA" id="ARBA00023136"/>
    </source>
</evidence>
<name>A0A0M3APA0_9SPHN</name>
<evidence type="ECO:0000256" key="1">
    <source>
        <dbReference type="ARBA" id="ARBA00004141"/>
    </source>
</evidence>
<feature type="transmembrane region" description="Helical" evidence="6">
    <location>
        <begin position="329"/>
        <end position="350"/>
    </location>
</feature>
<evidence type="ECO:0000256" key="4">
    <source>
        <dbReference type="ARBA" id="ARBA00022989"/>
    </source>
</evidence>
<keyword evidence="4 6" id="KW-1133">Transmembrane helix</keyword>
<keyword evidence="2" id="KW-0813">Transport</keyword>
<keyword evidence="3 6" id="KW-0812">Transmembrane</keyword>
<dbReference type="GO" id="GO:0022857">
    <property type="term" value="F:transmembrane transporter activity"/>
    <property type="evidence" value="ECO:0007669"/>
    <property type="project" value="InterPro"/>
</dbReference>
<dbReference type="InterPro" id="IPR020846">
    <property type="entry name" value="MFS_dom"/>
</dbReference>
<dbReference type="EMBL" id="LBIC01000010">
    <property type="protein sequence ID" value="KKW90359.1"/>
    <property type="molecule type" value="Genomic_DNA"/>
</dbReference>
<dbReference type="CDD" id="cd17328">
    <property type="entry name" value="MFS_spinster_like"/>
    <property type="match status" value="1"/>
</dbReference>
<feature type="domain" description="Major facilitator superfamily (MFS) profile" evidence="7">
    <location>
        <begin position="15"/>
        <end position="424"/>
    </location>
</feature>
<comment type="caution">
    <text evidence="8">The sequence shown here is derived from an EMBL/GenBank/DDBJ whole genome shotgun (WGS) entry which is preliminary data.</text>
</comment>
<gene>
    <name evidence="8" type="ORF">YP76_20395</name>
</gene>
<dbReference type="PANTHER" id="PTHR23505">
    <property type="entry name" value="SPINSTER"/>
    <property type="match status" value="1"/>
</dbReference>
<comment type="subcellular location">
    <subcellularLocation>
        <location evidence="1">Membrane</location>
        <topology evidence="1">Multi-pass membrane protein</topology>
    </subcellularLocation>
</comment>
<dbReference type="InterPro" id="IPR011701">
    <property type="entry name" value="MFS"/>
</dbReference>
<reference evidence="8 9" key="1">
    <citation type="submission" date="2015-04" db="EMBL/GenBank/DDBJ databases">
        <title>Genome sequence of aromatic hydrocarbons-degrading Sphingobium chungbukense DJ77.</title>
        <authorList>
            <person name="Kim Y.-C."/>
            <person name="Chae J.-C."/>
        </authorList>
    </citation>
    <scope>NUCLEOTIDE SEQUENCE [LARGE SCALE GENOMIC DNA]</scope>
    <source>
        <strain evidence="8 9">DJ77</strain>
    </source>
</reference>
<proteinExistence type="predicted"/>
<keyword evidence="5 6" id="KW-0472">Membrane</keyword>
<feature type="transmembrane region" description="Helical" evidence="6">
    <location>
        <begin position="49"/>
        <end position="70"/>
    </location>
</feature>
<evidence type="ECO:0000259" key="7">
    <source>
        <dbReference type="PROSITE" id="PS50850"/>
    </source>
</evidence>
<feature type="transmembrane region" description="Helical" evidence="6">
    <location>
        <begin position="399"/>
        <end position="419"/>
    </location>
</feature>
<feature type="transmembrane region" description="Helical" evidence="6">
    <location>
        <begin position="302"/>
        <end position="323"/>
    </location>
</feature>
<keyword evidence="9" id="KW-1185">Reference proteome</keyword>
<evidence type="ECO:0000256" key="6">
    <source>
        <dbReference type="SAM" id="Phobius"/>
    </source>
</evidence>
<dbReference type="SUPFAM" id="SSF103473">
    <property type="entry name" value="MFS general substrate transporter"/>
    <property type="match status" value="1"/>
</dbReference>
<protein>
    <submittedName>
        <fullName evidence="8">MFS transporter</fullName>
    </submittedName>
</protein>
<accession>A0A0M3APA0</accession>
<feature type="transmembrane region" description="Helical" evidence="6">
    <location>
        <begin position="362"/>
        <end position="384"/>
    </location>
</feature>
<dbReference type="PROSITE" id="PS50850">
    <property type="entry name" value="MFS"/>
    <property type="match status" value="1"/>
</dbReference>
<dbReference type="AlphaFoldDB" id="A0A0M3APA0"/>
<dbReference type="STRING" id="56193.YP76_20395"/>
<feature type="transmembrane region" description="Helical" evidence="6">
    <location>
        <begin position="223"/>
        <end position="251"/>
    </location>
</feature>
<evidence type="ECO:0000256" key="2">
    <source>
        <dbReference type="ARBA" id="ARBA00022448"/>
    </source>
</evidence>
<dbReference type="Proteomes" id="UP000033874">
    <property type="component" value="Unassembled WGS sequence"/>
</dbReference>
<dbReference type="PATRIC" id="fig|56193.3.peg.4285"/>
<evidence type="ECO:0000313" key="9">
    <source>
        <dbReference type="Proteomes" id="UP000033874"/>
    </source>
</evidence>
<feature type="transmembrane region" description="Helical" evidence="6">
    <location>
        <begin position="271"/>
        <end position="290"/>
    </location>
</feature>
<dbReference type="Pfam" id="PF07690">
    <property type="entry name" value="MFS_1"/>
    <property type="match status" value="1"/>
</dbReference>
<organism evidence="8 9">
    <name type="scientific">Sphingobium chungbukense</name>
    <dbReference type="NCBI Taxonomy" id="56193"/>
    <lineage>
        <taxon>Bacteria</taxon>
        <taxon>Pseudomonadati</taxon>
        <taxon>Pseudomonadota</taxon>
        <taxon>Alphaproteobacteria</taxon>
        <taxon>Sphingomonadales</taxon>
        <taxon>Sphingomonadaceae</taxon>
        <taxon>Sphingobium</taxon>
    </lineage>
</organism>
<sequence>MHATPERSGARSLIGLTALMVAYVLAFVDRQILNLLVEPIKRDLHLSDVGISLLQGLSFALFLSIGGLPIGRLVDTRSRTRLLGLGIGFWSLATAGCGLASSYIMLLACRIGVGVGEATMTPSAYSLIGDWFSARRQGLAMGIYSLGVYLGSGLALVAGGLVMKHVPQTVTVPSLGAMHGWQLAFLAVGLPGLLVALWVMLLREPARSGPAPEAPSWNEVRGWFAARALPLALVNASVACSAMAMYGLSAWLPAFLQRHYGMAPTESGPQLGLIVMIAGSLGTLSAGLCGDRMAAVRAEGRLMQLGVAAALAMPCAAALPFASKAQGSLLLAIPLVFLLTFAIGSGPATLQQVTPPRMRGLQHALAVFAVTLVGLGIGPTAVALTTDHILHDEARLGESLAIVIPLALGMSALAAAAAFKPYRVLVSRGVA</sequence>